<dbReference type="AlphaFoldDB" id="U6H559"/>
<dbReference type="EMBL" id="HG703215">
    <property type="protein sequence ID" value="CDI87716.1"/>
    <property type="molecule type" value="Genomic_DNA"/>
</dbReference>
<sequence>MKERFARRCSQEARSVQAGLKQKVTPYDRCHPATLDKLKLQLSPPCFRPIAHQLLQILADDLSGTSSSGRIHAIVSLCYCYETRICLQCERRVGLKNRQGPKKYGRVLRAKPSLSCLAFPLKGNMEEIAYFVPAVEHEEMWFAERSLRVAVPRGEASLITAFEYNSYHRLVTRLKKIKAEFAVGAVGDADLLPVVPTQEPEGQHEELTNLMKLALSRRNRLRKV</sequence>
<protein>
    <submittedName>
        <fullName evidence="1">Uncharacterized protein</fullName>
    </submittedName>
</protein>
<proteinExistence type="predicted"/>
<organism evidence="1 2">
    <name type="scientific">Eimeria praecox</name>
    <dbReference type="NCBI Taxonomy" id="51316"/>
    <lineage>
        <taxon>Eukaryota</taxon>
        <taxon>Sar</taxon>
        <taxon>Alveolata</taxon>
        <taxon>Apicomplexa</taxon>
        <taxon>Conoidasida</taxon>
        <taxon>Coccidia</taxon>
        <taxon>Eucoccidiorida</taxon>
        <taxon>Eimeriorina</taxon>
        <taxon>Eimeriidae</taxon>
        <taxon>Eimeria</taxon>
    </lineage>
</organism>
<evidence type="ECO:0000313" key="1">
    <source>
        <dbReference type="EMBL" id="CDI87716.1"/>
    </source>
</evidence>
<evidence type="ECO:0000313" key="2">
    <source>
        <dbReference type="Proteomes" id="UP000018201"/>
    </source>
</evidence>
<keyword evidence="2" id="KW-1185">Reference proteome</keyword>
<name>U6H559_9EIME</name>
<accession>U6H559</accession>
<gene>
    <name evidence="1" type="ORF">EPH_0038640</name>
</gene>
<dbReference type="Proteomes" id="UP000018201">
    <property type="component" value="Unassembled WGS sequence"/>
</dbReference>
<dbReference type="VEuPathDB" id="ToxoDB:EPH_0038640"/>
<reference evidence="1" key="1">
    <citation type="submission" date="2013-10" db="EMBL/GenBank/DDBJ databases">
        <title>Genomic analysis of the causative agents of coccidiosis in chickens.</title>
        <authorList>
            <person name="Reid A.J."/>
            <person name="Blake D."/>
            <person name="Billington K."/>
            <person name="Browne H."/>
            <person name="Dunn M."/>
            <person name="Hung S."/>
            <person name="Kawahara F."/>
            <person name="Miranda-Saavedra D."/>
            <person name="Mourier T."/>
            <person name="Nagra H."/>
            <person name="Otto T.D."/>
            <person name="Rawlings N."/>
            <person name="Sanchez A."/>
            <person name="Sanders M."/>
            <person name="Subramaniam C."/>
            <person name="Tay Y."/>
            <person name="Dear P."/>
            <person name="Doerig C."/>
            <person name="Gruber A."/>
            <person name="Parkinson J."/>
            <person name="Shirley M."/>
            <person name="Wan K.L."/>
            <person name="Berriman M."/>
            <person name="Tomley F."/>
            <person name="Pain A."/>
        </authorList>
    </citation>
    <scope>NUCLEOTIDE SEQUENCE [LARGE SCALE GENOMIC DNA]</scope>
    <source>
        <strain evidence="1">Houghton</strain>
    </source>
</reference>
<reference evidence="1" key="2">
    <citation type="submission" date="2013-10" db="EMBL/GenBank/DDBJ databases">
        <authorList>
            <person name="Aslett M."/>
        </authorList>
    </citation>
    <scope>NUCLEOTIDE SEQUENCE [LARGE SCALE GENOMIC DNA]</scope>
    <source>
        <strain evidence="1">Houghton</strain>
    </source>
</reference>